<dbReference type="GO" id="GO:0005524">
    <property type="term" value="F:ATP binding"/>
    <property type="evidence" value="ECO:0007669"/>
    <property type="project" value="UniProtKB-UniRule"/>
</dbReference>
<sequence length="417" mass="46027">MIRVVIVDGFSSGKWLAKKMHDDGCVLLHVASSPAIDGYYYVGFDSGLYQRSIEHTDIACTLEALRYFGPDVIVAGAESGVLLADLLNEQLGLDYANDFVRTRARRNKFHMIKCITDAGLAAPAQCAVDTWNSARSWVIAHGQFPVVVKPLESAGADGVFICHDLDACERAFLGVLGTRNKLNLENSQVLLQEYLAGTEYVVNMVSLNGQQLVTEVVRYTKRVLETGSIVYDIDQLLACTDAPYAELVAYTRKVVRCLGIRNGPSHAEVMYTEHGPKLVEIAARTDGILRPGVSALTTGLGQIDACALSITRPFEFEQLLASNQDYVLSRHTYNVCLINRSEGVFCTGAFEQQLRSLASFFEVVFYVENGRRIAPTQDVFSQPGTVYLAHADLAQVEADYVRIREMEEAGIYLQSKN</sequence>
<dbReference type="RefSeq" id="WP_095036649.1">
    <property type="nucleotide sequence ID" value="NZ_NQKQ01000010.1"/>
</dbReference>
<feature type="domain" description="ATP-grasp" evidence="5">
    <location>
        <begin position="112"/>
        <end position="311"/>
    </location>
</feature>
<keyword evidence="3 4" id="KW-0067">ATP-binding</keyword>
<comment type="caution">
    <text evidence="6">The sequence shown here is derived from an EMBL/GenBank/DDBJ whole genome shotgun (WGS) entry which is preliminary data.</text>
</comment>
<dbReference type="Pfam" id="PF13535">
    <property type="entry name" value="ATP-grasp_4"/>
    <property type="match status" value="1"/>
</dbReference>
<evidence type="ECO:0000256" key="3">
    <source>
        <dbReference type="ARBA" id="ARBA00022840"/>
    </source>
</evidence>
<name>A0A267AHR9_PSEFR</name>
<dbReference type="Gene3D" id="3.30.470.20">
    <property type="entry name" value="ATP-grasp fold, B domain"/>
    <property type="match status" value="1"/>
</dbReference>
<protein>
    <recommendedName>
        <fullName evidence="5">ATP-grasp domain-containing protein</fullName>
    </recommendedName>
</protein>
<dbReference type="GO" id="GO:0046872">
    <property type="term" value="F:metal ion binding"/>
    <property type="evidence" value="ECO:0007669"/>
    <property type="project" value="InterPro"/>
</dbReference>
<dbReference type="PROSITE" id="PS50975">
    <property type="entry name" value="ATP_GRASP"/>
    <property type="match status" value="1"/>
</dbReference>
<keyword evidence="2 4" id="KW-0547">Nucleotide-binding</keyword>
<evidence type="ECO:0000256" key="1">
    <source>
        <dbReference type="ARBA" id="ARBA00022598"/>
    </source>
</evidence>
<dbReference type="PANTHER" id="PTHR43585:SF2">
    <property type="entry name" value="ATP-GRASP ENZYME FSQD"/>
    <property type="match status" value="1"/>
</dbReference>
<reference evidence="6 7" key="1">
    <citation type="submission" date="2017-08" db="EMBL/GenBank/DDBJ databases">
        <title>Genomic and metabolic characterisation of spoilage-associated Pseudomonas species.</title>
        <authorList>
            <person name="Stanborough T."/>
            <person name="Fegan N."/>
            <person name="Powell S.M."/>
            <person name="Singh T."/>
            <person name="Tamplin M.L."/>
            <person name="Chandry P.S."/>
        </authorList>
    </citation>
    <scope>NUCLEOTIDE SEQUENCE [LARGE SCALE GENOMIC DNA]</scope>
    <source>
        <strain evidence="6 7">F1801</strain>
    </source>
</reference>
<proteinExistence type="predicted"/>
<evidence type="ECO:0000313" key="7">
    <source>
        <dbReference type="Proteomes" id="UP000215861"/>
    </source>
</evidence>
<dbReference type="InterPro" id="IPR052032">
    <property type="entry name" value="ATP-dep_AA_Ligase"/>
</dbReference>
<dbReference type="GO" id="GO:0016874">
    <property type="term" value="F:ligase activity"/>
    <property type="evidence" value="ECO:0007669"/>
    <property type="project" value="UniProtKB-KW"/>
</dbReference>
<evidence type="ECO:0000256" key="4">
    <source>
        <dbReference type="PROSITE-ProRule" id="PRU00409"/>
    </source>
</evidence>
<dbReference type="PANTHER" id="PTHR43585">
    <property type="entry name" value="FUMIPYRROLE BIOSYNTHESIS PROTEIN C"/>
    <property type="match status" value="1"/>
</dbReference>
<evidence type="ECO:0000259" key="5">
    <source>
        <dbReference type="PROSITE" id="PS50975"/>
    </source>
</evidence>
<accession>A0A267AHR9</accession>
<dbReference type="EMBL" id="NQKQ01000010">
    <property type="protein sequence ID" value="PAA12185.1"/>
    <property type="molecule type" value="Genomic_DNA"/>
</dbReference>
<dbReference type="OrthoDB" id="24041at2"/>
<dbReference type="NCBIfam" id="NF005543">
    <property type="entry name" value="PRK07206.1"/>
    <property type="match status" value="1"/>
</dbReference>
<dbReference type="Proteomes" id="UP000215861">
    <property type="component" value="Unassembled WGS sequence"/>
</dbReference>
<dbReference type="SUPFAM" id="SSF56059">
    <property type="entry name" value="Glutathione synthetase ATP-binding domain-like"/>
    <property type="match status" value="1"/>
</dbReference>
<evidence type="ECO:0000256" key="2">
    <source>
        <dbReference type="ARBA" id="ARBA00022741"/>
    </source>
</evidence>
<dbReference type="AlphaFoldDB" id="A0A267AHR9"/>
<dbReference type="InterPro" id="IPR011761">
    <property type="entry name" value="ATP-grasp"/>
</dbReference>
<keyword evidence="1" id="KW-0436">Ligase</keyword>
<organism evidence="6 7">
    <name type="scientific">Pseudomonas fragi</name>
    <dbReference type="NCBI Taxonomy" id="296"/>
    <lineage>
        <taxon>Bacteria</taxon>
        <taxon>Pseudomonadati</taxon>
        <taxon>Pseudomonadota</taxon>
        <taxon>Gammaproteobacteria</taxon>
        <taxon>Pseudomonadales</taxon>
        <taxon>Pseudomonadaceae</taxon>
        <taxon>Pseudomonas</taxon>
    </lineage>
</organism>
<gene>
    <name evidence="6" type="ORF">CJU81_11235</name>
</gene>
<evidence type="ECO:0000313" key="6">
    <source>
        <dbReference type="EMBL" id="PAA12185.1"/>
    </source>
</evidence>